<dbReference type="InterPro" id="IPR009057">
    <property type="entry name" value="Homeodomain-like_sf"/>
</dbReference>
<accession>A0ABX5KI54</accession>
<dbReference type="Pfam" id="PF12833">
    <property type="entry name" value="HTH_18"/>
    <property type="match status" value="1"/>
</dbReference>
<keyword evidence="7" id="KW-1185">Reference proteome</keyword>
<dbReference type="InterPro" id="IPR003313">
    <property type="entry name" value="AraC-bd"/>
</dbReference>
<evidence type="ECO:0000259" key="5">
    <source>
        <dbReference type="PROSITE" id="PS01124"/>
    </source>
</evidence>
<evidence type="ECO:0000256" key="1">
    <source>
        <dbReference type="ARBA" id="ARBA00023015"/>
    </source>
</evidence>
<dbReference type="InterPro" id="IPR018060">
    <property type="entry name" value="HTH_AraC"/>
</dbReference>
<dbReference type="PANTHER" id="PTHR43280:SF32">
    <property type="entry name" value="TRANSCRIPTIONAL REGULATORY PROTEIN"/>
    <property type="match status" value="1"/>
</dbReference>
<name>A0ABX5KI54_9BURK</name>
<dbReference type="Gene3D" id="2.60.120.10">
    <property type="entry name" value="Jelly Rolls"/>
    <property type="match status" value="1"/>
</dbReference>
<dbReference type="Gene3D" id="1.10.10.60">
    <property type="entry name" value="Homeodomain-like"/>
    <property type="match status" value="1"/>
</dbReference>
<keyword evidence="3" id="KW-0010">Activator</keyword>
<protein>
    <submittedName>
        <fullName evidence="6">AraC family transcriptional activator of pobA</fullName>
    </submittedName>
</protein>
<dbReference type="PROSITE" id="PS01124">
    <property type="entry name" value="HTH_ARAC_FAMILY_2"/>
    <property type="match status" value="1"/>
</dbReference>
<dbReference type="EMBL" id="QEOB01000017">
    <property type="protein sequence ID" value="PVX75776.1"/>
    <property type="molecule type" value="Genomic_DNA"/>
</dbReference>
<proteinExistence type="predicted"/>
<dbReference type="SUPFAM" id="SSF46689">
    <property type="entry name" value="Homeodomain-like"/>
    <property type="match status" value="1"/>
</dbReference>
<gene>
    <name evidence="6" type="ORF">C7402_117188</name>
</gene>
<evidence type="ECO:0000256" key="4">
    <source>
        <dbReference type="ARBA" id="ARBA00023163"/>
    </source>
</evidence>
<dbReference type="SMART" id="SM00342">
    <property type="entry name" value="HTH_ARAC"/>
    <property type="match status" value="1"/>
</dbReference>
<evidence type="ECO:0000313" key="6">
    <source>
        <dbReference type="EMBL" id="PVX75776.1"/>
    </source>
</evidence>
<evidence type="ECO:0000256" key="2">
    <source>
        <dbReference type="ARBA" id="ARBA00023125"/>
    </source>
</evidence>
<reference evidence="6 7" key="1">
    <citation type="submission" date="2018-05" db="EMBL/GenBank/DDBJ databases">
        <title>Genomic Encyclopedia of Type Strains, Phase IV (KMG-V): Genome sequencing to study the core and pangenomes of soil and plant-associated prokaryotes.</title>
        <authorList>
            <person name="Whitman W."/>
        </authorList>
    </citation>
    <scope>NUCLEOTIDE SEQUENCE [LARGE SCALE GENOMIC DNA]</scope>
    <source>
        <strain evidence="6 7">SCZa-39</strain>
    </source>
</reference>
<evidence type="ECO:0000256" key="3">
    <source>
        <dbReference type="ARBA" id="ARBA00023159"/>
    </source>
</evidence>
<dbReference type="PRINTS" id="PR00032">
    <property type="entry name" value="HTHARAC"/>
</dbReference>
<keyword evidence="4" id="KW-0804">Transcription</keyword>
<feature type="domain" description="HTH araC/xylS-type" evidence="5">
    <location>
        <begin position="193"/>
        <end position="291"/>
    </location>
</feature>
<dbReference type="InterPro" id="IPR037923">
    <property type="entry name" value="HTH-like"/>
</dbReference>
<dbReference type="InterPro" id="IPR047264">
    <property type="entry name" value="Cupin_HpaA-like_N"/>
</dbReference>
<keyword evidence="2" id="KW-0238">DNA-binding</keyword>
<sequence>MRKIPSYELYGEASTARPPWHDAFNFEWIPERSRPNDWNIPAHRHDALLQFLYIRSGQGHVIIESEKTPFNPPCLVILPAQVVHGFAFSPEIDGLVVTAAQRALESIAKSVSSTLVAVLQRPAVIPVSGPSASDETLMPLFHMLENEFRRGAAGYTAAGMSLLMALFVQAARLIDHANVPVAALAARRSLQIRRFRELIAQHFREHRPVEFYADALDVTPPQLGRICREELGSSPTALINDHLIREAQRDLVYSGMTVKQIAHSLGFEDSAYFSRYFRKQTGATPREFQSSAHRDLALGTP</sequence>
<evidence type="ECO:0000313" key="7">
    <source>
        <dbReference type="Proteomes" id="UP000245712"/>
    </source>
</evidence>
<dbReference type="SUPFAM" id="SSF51215">
    <property type="entry name" value="Regulatory protein AraC"/>
    <property type="match status" value="1"/>
</dbReference>
<dbReference type="RefSeq" id="WP_112173828.1">
    <property type="nucleotide sequence ID" value="NZ_CAJZAT010000169.1"/>
</dbReference>
<dbReference type="InterPro" id="IPR014710">
    <property type="entry name" value="RmlC-like_jellyroll"/>
</dbReference>
<dbReference type="Pfam" id="PF02311">
    <property type="entry name" value="AraC_binding"/>
    <property type="match status" value="1"/>
</dbReference>
<dbReference type="Proteomes" id="UP000245712">
    <property type="component" value="Unassembled WGS sequence"/>
</dbReference>
<dbReference type="InterPro" id="IPR020449">
    <property type="entry name" value="Tscrpt_reg_AraC-type_HTH"/>
</dbReference>
<dbReference type="PANTHER" id="PTHR43280">
    <property type="entry name" value="ARAC-FAMILY TRANSCRIPTIONAL REGULATOR"/>
    <property type="match status" value="1"/>
</dbReference>
<dbReference type="CDD" id="cd06999">
    <property type="entry name" value="cupin_HpaA-like_N"/>
    <property type="match status" value="1"/>
</dbReference>
<keyword evidence="1" id="KW-0805">Transcription regulation</keyword>
<comment type="caution">
    <text evidence="6">The sequence shown here is derived from an EMBL/GenBank/DDBJ whole genome shotgun (WGS) entry which is preliminary data.</text>
</comment>
<organism evidence="6 7">
    <name type="scientific">Paraburkholderia unamae</name>
    <dbReference type="NCBI Taxonomy" id="219649"/>
    <lineage>
        <taxon>Bacteria</taxon>
        <taxon>Pseudomonadati</taxon>
        <taxon>Pseudomonadota</taxon>
        <taxon>Betaproteobacteria</taxon>
        <taxon>Burkholderiales</taxon>
        <taxon>Burkholderiaceae</taxon>
        <taxon>Paraburkholderia</taxon>
    </lineage>
</organism>